<dbReference type="RefSeq" id="WP_407867181.1">
    <property type="nucleotide sequence ID" value="NZ_BAAFZP010000002.1"/>
</dbReference>
<dbReference type="InterPro" id="IPR005829">
    <property type="entry name" value="Sugar_transporter_CS"/>
</dbReference>
<evidence type="ECO:0000313" key="8">
    <source>
        <dbReference type="Proteomes" id="UP001628091"/>
    </source>
</evidence>
<evidence type="ECO:0000256" key="5">
    <source>
        <dbReference type="SAM" id="Phobius"/>
    </source>
</evidence>
<protein>
    <submittedName>
        <fullName evidence="7">MFS transporter</fullName>
    </submittedName>
</protein>
<dbReference type="PANTHER" id="PTHR23508">
    <property type="entry name" value="CARBOXYLIC ACID TRANSPORTER PROTEIN HOMOLOG"/>
    <property type="match status" value="1"/>
</dbReference>
<name>A0ABQ0H6H8_9HYPH</name>
<dbReference type="Gene3D" id="1.20.1250.20">
    <property type="entry name" value="MFS general substrate transporter like domains"/>
    <property type="match status" value="2"/>
</dbReference>
<evidence type="ECO:0000256" key="3">
    <source>
        <dbReference type="ARBA" id="ARBA00022989"/>
    </source>
</evidence>
<dbReference type="PROSITE" id="PS00217">
    <property type="entry name" value="SUGAR_TRANSPORT_2"/>
    <property type="match status" value="1"/>
</dbReference>
<dbReference type="PROSITE" id="PS50850">
    <property type="entry name" value="MFS"/>
    <property type="match status" value="1"/>
</dbReference>
<feature type="domain" description="Major facilitator superfamily (MFS) profile" evidence="6">
    <location>
        <begin position="17"/>
        <end position="399"/>
    </location>
</feature>
<evidence type="ECO:0000256" key="2">
    <source>
        <dbReference type="ARBA" id="ARBA00022692"/>
    </source>
</evidence>
<feature type="transmembrane region" description="Helical" evidence="5">
    <location>
        <begin position="83"/>
        <end position="102"/>
    </location>
</feature>
<feature type="transmembrane region" description="Helical" evidence="5">
    <location>
        <begin position="285"/>
        <end position="303"/>
    </location>
</feature>
<keyword evidence="8" id="KW-1185">Reference proteome</keyword>
<dbReference type="EMBL" id="BAAFZP010000002">
    <property type="protein sequence ID" value="GAB1584526.1"/>
    <property type="molecule type" value="Genomic_DNA"/>
</dbReference>
<feature type="transmembrane region" description="Helical" evidence="5">
    <location>
        <begin position="207"/>
        <end position="232"/>
    </location>
</feature>
<feature type="transmembrane region" description="Helical" evidence="5">
    <location>
        <begin position="252"/>
        <end position="273"/>
    </location>
</feature>
<comment type="caution">
    <text evidence="7">The sequence shown here is derived from an EMBL/GenBank/DDBJ whole genome shotgun (WGS) entry which is preliminary data.</text>
</comment>
<dbReference type="InterPro" id="IPR036259">
    <property type="entry name" value="MFS_trans_sf"/>
</dbReference>
<dbReference type="PANTHER" id="PTHR23508:SF10">
    <property type="entry name" value="CARBOXYLIC ACID TRANSPORTER PROTEIN HOMOLOG"/>
    <property type="match status" value="1"/>
</dbReference>
<comment type="subcellular location">
    <subcellularLocation>
        <location evidence="1">Membrane</location>
        <topology evidence="1">Multi-pass membrane protein</topology>
    </subcellularLocation>
</comment>
<reference evidence="7 8" key="1">
    <citation type="submission" date="2024-10" db="EMBL/GenBank/DDBJ databases">
        <title>Isolation, draft genome sequencing and identification of Phyllobacterium sp. NSA23, isolated from leaf soil.</title>
        <authorList>
            <person name="Akita H."/>
        </authorList>
    </citation>
    <scope>NUCLEOTIDE SEQUENCE [LARGE SCALE GENOMIC DNA]</scope>
    <source>
        <strain evidence="7 8">NSA23</strain>
    </source>
</reference>
<dbReference type="InterPro" id="IPR020846">
    <property type="entry name" value="MFS_dom"/>
</dbReference>
<feature type="transmembrane region" description="Helical" evidence="5">
    <location>
        <begin position="52"/>
        <end position="71"/>
    </location>
</feature>
<dbReference type="InterPro" id="IPR011701">
    <property type="entry name" value="MFS"/>
</dbReference>
<keyword evidence="3 5" id="KW-1133">Transmembrane helix</keyword>
<gene>
    <name evidence="7" type="ORF">PPNSA23_44690</name>
</gene>
<keyword evidence="4 5" id="KW-0472">Membrane</keyword>
<evidence type="ECO:0000313" key="7">
    <source>
        <dbReference type="EMBL" id="GAB1584526.1"/>
    </source>
</evidence>
<dbReference type="SUPFAM" id="SSF103473">
    <property type="entry name" value="MFS general substrate transporter"/>
    <property type="match status" value="1"/>
</dbReference>
<sequence>MVIFSELKTLTSSQRKVVTASFLGWMLDAFDFFILVFVLKDIAQEFGTNVEAVTVAILLTLAMRPVGALLFGLAADRFGRRPVLMINVLLYSLLEFASGFAPSLMVLIALRALYGIAMGGEWGVGASLTMETIPEKARGIVSGVLQAGYPAGYLLASIVFFALYPLIGWRGMFMVGAVPALLVLYIRSHVSESPAFLERTHAKADGGIIAAIRGNIRLFIWAVVLMTAFNFFSHGTQDIYPTFLETQRGLSSHAVGAIAVVYNIGAIIGGLTFGSLSQRLGRRRAIVIAALLALPLVPLWAYATSPYLLVAGAFFMQFAVQGAWGVVPVHLNELSPEAVRGTFPGLTYQLGNLLASANATMQAGIAVHYGGDYALALASVVAVVALAVALLAGFGPEAKGIRFGTSPGRDTGTLLRAGLLRGEK</sequence>
<keyword evidence="2 5" id="KW-0812">Transmembrane</keyword>
<dbReference type="CDD" id="cd17316">
    <property type="entry name" value="MFS_SV2_like"/>
    <property type="match status" value="1"/>
</dbReference>
<accession>A0ABQ0H6H8</accession>
<dbReference type="Pfam" id="PF07690">
    <property type="entry name" value="MFS_1"/>
    <property type="match status" value="1"/>
</dbReference>
<evidence type="ECO:0000256" key="1">
    <source>
        <dbReference type="ARBA" id="ARBA00004141"/>
    </source>
</evidence>
<evidence type="ECO:0000256" key="4">
    <source>
        <dbReference type="ARBA" id="ARBA00023136"/>
    </source>
</evidence>
<feature type="transmembrane region" description="Helical" evidence="5">
    <location>
        <begin position="373"/>
        <end position="394"/>
    </location>
</feature>
<evidence type="ECO:0000259" key="6">
    <source>
        <dbReference type="PROSITE" id="PS50850"/>
    </source>
</evidence>
<organism evidence="7 8">
    <name type="scientific">Phyllobacterium phragmitis</name>
    <dbReference type="NCBI Taxonomy" id="2670329"/>
    <lineage>
        <taxon>Bacteria</taxon>
        <taxon>Pseudomonadati</taxon>
        <taxon>Pseudomonadota</taxon>
        <taxon>Alphaproteobacteria</taxon>
        <taxon>Hyphomicrobiales</taxon>
        <taxon>Phyllobacteriaceae</taxon>
        <taxon>Phyllobacterium</taxon>
    </lineage>
</organism>
<feature type="transmembrane region" description="Helical" evidence="5">
    <location>
        <begin position="20"/>
        <end position="40"/>
    </location>
</feature>
<feature type="transmembrane region" description="Helical" evidence="5">
    <location>
        <begin position="140"/>
        <end position="161"/>
    </location>
</feature>
<dbReference type="Proteomes" id="UP001628091">
    <property type="component" value="Unassembled WGS sequence"/>
</dbReference>
<proteinExistence type="predicted"/>